<dbReference type="EMBL" id="VJMJ01000296">
    <property type="protein sequence ID" value="KAF0723766.1"/>
    <property type="molecule type" value="Genomic_DNA"/>
</dbReference>
<organism evidence="4 5">
    <name type="scientific">Aphanomyces euteiches</name>
    <dbReference type="NCBI Taxonomy" id="100861"/>
    <lineage>
        <taxon>Eukaryota</taxon>
        <taxon>Sar</taxon>
        <taxon>Stramenopiles</taxon>
        <taxon>Oomycota</taxon>
        <taxon>Saprolegniomycetes</taxon>
        <taxon>Saprolegniales</taxon>
        <taxon>Verrucalvaceae</taxon>
        <taxon>Aphanomyces</taxon>
    </lineage>
</organism>
<dbReference type="InterPro" id="IPR036770">
    <property type="entry name" value="Ankyrin_rpt-contain_sf"/>
</dbReference>
<comment type="caution">
    <text evidence="4">The sequence shown here is derived from an EMBL/GenBank/DDBJ whole genome shotgun (WGS) entry which is preliminary data.</text>
</comment>
<dbReference type="Proteomes" id="UP000481153">
    <property type="component" value="Unassembled WGS sequence"/>
</dbReference>
<name>A0A6G0WB05_9STRA</name>
<evidence type="ECO:0000256" key="2">
    <source>
        <dbReference type="ARBA" id="ARBA00023043"/>
    </source>
</evidence>
<keyword evidence="2 3" id="KW-0040">ANK repeat</keyword>
<dbReference type="PROSITE" id="PS50297">
    <property type="entry name" value="ANK_REP_REGION"/>
    <property type="match status" value="1"/>
</dbReference>
<dbReference type="PROSITE" id="PS50088">
    <property type="entry name" value="ANK_REPEAT"/>
    <property type="match status" value="1"/>
</dbReference>
<accession>A0A6G0WB05</accession>
<keyword evidence="5" id="KW-1185">Reference proteome</keyword>
<evidence type="ECO:0000256" key="3">
    <source>
        <dbReference type="PROSITE-ProRule" id="PRU00023"/>
    </source>
</evidence>
<evidence type="ECO:0000313" key="4">
    <source>
        <dbReference type="EMBL" id="KAF0723766.1"/>
    </source>
</evidence>
<dbReference type="Gene3D" id="1.25.40.20">
    <property type="entry name" value="Ankyrin repeat-containing domain"/>
    <property type="match status" value="2"/>
</dbReference>
<protein>
    <submittedName>
        <fullName evidence="4">Uncharacterized protein</fullName>
    </submittedName>
</protein>
<dbReference type="PANTHER" id="PTHR24171">
    <property type="entry name" value="ANKYRIN REPEAT DOMAIN-CONTAINING PROTEIN 39-RELATED"/>
    <property type="match status" value="1"/>
</dbReference>
<evidence type="ECO:0000256" key="1">
    <source>
        <dbReference type="ARBA" id="ARBA00022737"/>
    </source>
</evidence>
<gene>
    <name evidence="4" type="ORF">Ae201684_017437</name>
</gene>
<reference evidence="4 5" key="1">
    <citation type="submission" date="2019-07" db="EMBL/GenBank/DDBJ databases">
        <title>Genomics analysis of Aphanomyces spp. identifies a new class of oomycete effector associated with host adaptation.</title>
        <authorList>
            <person name="Gaulin E."/>
        </authorList>
    </citation>
    <scope>NUCLEOTIDE SEQUENCE [LARGE SCALE GENOMIC DNA]</scope>
    <source>
        <strain evidence="4 5">ATCC 201684</strain>
    </source>
</reference>
<feature type="repeat" description="ANK" evidence="3">
    <location>
        <begin position="53"/>
        <end position="87"/>
    </location>
</feature>
<evidence type="ECO:0000313" key="5">
    <source>
        <dbReference type="Proteomes" id="UP000481153"/>
    </source>
</evidence>
<dbReference type="SUPFAM" id="SSF48403">
    <property type="entry name" value="Ankyrin repeat"/>
    <property type="match status" value="1"/>
</dbReference>
<dbReference type="Pfam" id="PF12796">
    <property type="entry name" value="Ank_2"/>
    <property type="match status" value="1"/>
</dbReference>
<proteinExistence type="predicted"/>
<keyword evidence="1" id="KW-0677">Repeat</keyword>
<dbReference type="InterPro" id="IPR002110">
    <property type="entry name" value="Ankyrin_rpt"/>
</dbReference>
<sequence length="125" mass="13628">MEMPTCVGELICAGVDPNVKDKLGKNPLLEASQRGNADVIAAHRADADVAINNENPPLHRSVVVGHIDVVNINLLLAHGARLDLQNAAGKTPLHENPSAVFWYDSFEGNDVPFRDYCEVDFVKEI</sequence>
<dbReference type="AlphaFoldDB" id="A0A6G0WB05"/>